<feature type="active site" description="Proton acceptor" evidence="10">
    <location>
        <position position="266"/>
    </location>
</feature>
<dbReference type="Pfam" id="PF00890">
    <property type="entry name" value="FAD_binding_2"/>
    <property type="match status" value="1"/>
</dbReference>
<dbReference type="GO" id="GO:0005886">
    <property type="term" value="C:plasma membrane"/>
    <property type="evidence" value="ECO:0007669"/>
    <property type="project" value="UniProtKB-SubCell"/>
</dbReference>
<keyword evidence="6" id="KW-0274">FAD</keyword>
<dbReference type="GO" id="GO:0009061">
    <property type="term" value="P:anaerobic respiration"/>
    <property type="evidence" value="ECO:0007669"/>
    <property type="project" value="TreeGrafter"/>
</dbReference>
<keyword evidence="5" id="KW-0285">Flavoprotein</keyword>
<comment type="cofactor">
    <cofactor evidence="1">
        <name>FAD</name>
        <dbReference type="ChEBI" id="CHEBI:57692"/>
    </cofactor>
</comment>
<dbReference type="InterPro" id="IPR027477">
    <property type="entry name" value="Succ_DH/fumarate_Rdtase_cat_sf"/>
</dbReference>
<evidence type="ECO:0000313" key="13">
    <source>
        <dbReference type="EMBL" id="SFP65052.1"/>
    </source>
</evidence>
<dbReference type="GO" id="GO:0000104">
    <property type="term" value="F:succinate dehydrogenase activity"/>
    <property type="evidence" value="ECO:0007669"/>
    <property type="project" value="TreeGrafter"/>
</dbReference>
<evidence type="ECO:0000256" key="3">
    <source>
        <dbReference type="ARBA" id="ARBA00008040"/>
    </source>
</evidence>
<evidence type="ECO:0000256" key="8">
    <source>
        <dbReference type="ARBA" id="ARBA00023002"/>
    </source>
</evidence>
<evidence type="ECO:0000259" key="11">
    <source>
        <dbReference type="Pfam" id="PF00890"/>
    </source>
</evidence>
<dbReference type="InterPro" id="IPR036188">
    <property type="entry name" value="FAD/NAD-bd_sf"/>
</dbReference>
<accession>A0A1I5S2Q4</accession>
<evidence type="ECO:0000256" key="9">
    <source>
        <dbReference type="ARBA" id="ARBA00023136"/>
    </source>
</evidence>
<evidence type="ECO:0000256" key="7">
    <source>
        <dbReference type="ARBA" id="ARBA00022982"/>
    </source>
</evidence>
<dbReference type="PANTHER" id="PTHR11632">
    <property type="entry name" value="SUCCINATE DEHYDROGENASE 2 FLAVOPROTEIN SUBUNIT"/>
    <property type="match status" value="1"/>
</dbReference>
<dbReference type="Proteomes" id="UP000199227">
    <property type="component" value="Unassembled WGS sequence"/>
</dbReference>
<dbReference type="RefSeq" id="WP_092913236.1">
    <property type="nucleotide sequence ID" value="NZ_FOXB01000030.1"/>
</dbReference>
<comment type="similarity">
    <text evidence="3">Belongs to the FAD-dependent oxidoreductase 2 family. FRD/SDH subfamily.</text>
</comment>
<organism evidence="13 14">
    <name type="scientific">Hydrogenimonas thermophila</name>
    <dbReference type="NCBI Taxonomy" id="223786"/>
    <lineage>
        <taxon>Bacteria</taxon>
        <taxon>Pseudomonadati</taxon>
        <taxon>Campylobacterota</taxon>
        <taxon>Epsilonproteobacteria</taxon>
        <taxon>Campylobacterales</taxon>
        <taxon>Hydrogenimonadaceae</taxon>
        <taxon>Hydrogenimonas</taxon>
    </lineage>
</organism>
<dbReference type="SUPFAM" id="SSF46977">
    <property type="entry name" value="Succinate dehydrogenase/fumarate reductase flavoprotein C-terminal domain"/>
    <property type="match status" value="1"/>
</dbReference>
<evidence type="ECO:0000256" key="2">
    <source>
        <dbReference type="ARBA" id="ARBA00004202"/>
    </source>
</evidence>
<evidence type="ECO:0000256" key="6">
    <source>
        <dbReference type="ARBA" id="ARBA00022827"/>
    </source>
</evidence>
<comment type="subcellular location">
    <subcellularLocation>
        <location evidence="2">Cell membrane</location>
        <topology evidence="2">Peripheral membrane protein</topology>
    </subcellularLocation>
</comment>
<dbReference type="PRINTS" id="PR00411">
    <property type="entry name" value="PNDRDTASEI"/>
</dbReference>
<dbReference type="InterPro" id="IPR037099">
    <property type="entry name" value="Fum_R/Succ_DH_flav-like_C_sf"/>
</dbReference>
<feature type="domain" description="Fumarate reductase/succinate dehydrogenase flavoprotein-like C-terminal" evidence="12">
    <location>
        <begin position="424"/>
        <end position="524"/>
    </location>
</feature>
<keyword evidence="14" id="KW-1185">Reference proteome</keyword>
<dbReference type="Gene3D" id="1.20.58.100">
    <property type="entry name" value="Fumarate reductase/succinate dehydrogenase flavoprotein-like, C-terminal domain"/>
    <property type="match status" value="1"/>
</dbReference>
<evidence type="ECO:0000259" key="12">
    <source>
        <dbReference type="Pfam" id="PF02910"/>
    </source>
</evidence>
<dbReference type="InterPro" id="IPR015939">
    <property type="entry name" value="Fum_Rdtase/Succ_DH_flav-like_C"/>
</dbReference>
<dbReference type="InterPro" id="IPR003953">
    <property type="entry name" value="FAD-dep_OxRdtase_2_FAD-bd"/>
</dbReference>
<dbReference type="Gene3D" id="3.50.50.60">
    <property type="entry name" value="FAD/NAD(P)-binding domain"/>
    <property type="match status" value="1"/>
</dbReference>
<sequence length="537" mass="58255">MIDVLIIGGGGAGLSAALAAAENGAKVTVLGKTYPTRSQTSMAQGGINAALGNVGEDSVEAHIADTLKSAHTLGDEVMIRKLCEKAPDAINWLDSIGTPFSRLEDGKVAQRKLGGASGKRACYAQDYTGLKILHTLYDAALKADITFLNEYFLLNFIVEENRVLGVTAIEMKSGEVKAIGAKSVIIASGGYCGLYRGFTTNSTAITGDGVAAAIRAGCVLSDMEFIQFHPTALKNSGILIGESARGEGGYLVNSKGERFVDELKPRDVVAKAIWEQIESGEEVFIDIRHLGEAFIEESLPQEHKLAKLYEGIDPVTDLIPIKPVAHYTMGGIDVDHNHQTKVEGLFAAGECANAYVHGANRLGGNSLLETIVFGREAGENAAKFARENSEVKVASSEQFEKDRNFVAAIPQFTNQIDFYEKRDFMGKIFYRNAGIIRNEMGLKGVLAAIRQMQKELPFMGIADKSKEYNTNLLEFIEFGNMVELAEVVLVGAIGRNESRGAHQREDFPNEDNEKFGGVHSLSWKEQGVLCNEFRGMK</sequence>
<dbReference type="GO" id="GO:0009055">
    <property type="term" value="F:electron transfer activity"/>
    <property type="evidence" value="ECO:0007669"/>
    <property type="project" value="TreeGrafter"/>
</dbReference>
<dbReference type="GO" id="GO:0050660">
    <property type="term" value="F:flavin adenine dinucleotide binding"/>
    <property type="evidence" value="ECO:0007669"/>
    <property type="project" value="InterPro"/>
</dbReference>
<dbReference type="PIRSF" id="PIRSF000171">
    <property type="entry name" value="SDHA_APRA_LASPO"/>
    <property type="match status" value="1"/>
</dbReference>
<keyword evidence="7" id="KW-0249">Electron transport</keyword>
<dbReference type="NCBIfam" id="TIGR01812">
    <property type="entry name" value="sdhA_frdA_Gneg"/>
    <property type="match status" value="1"/>
</dbReference>
<dbReference type="InterPro" id="IPR014006">
    <property type="entry name" value="Succ_Dhase_FrdA_Gneg"/>
</dbReference>
<name>A0A1I5S2Q4_9BACT</name>
<evidence type="ECO:0000256" key="5">
    <source>
        <dbReference type="ARBA" id="ARBA00022630"/>
    </source>
</evidence>
<proteinExistence type="inferred from homology"/>
<dbReference type="InterPro" id="IPR030664">
    <property type="entry name" value="SdhA/FrdA/AprA"/>
</dbReference>
<dbReference type="FunFam" id="3.90.700.10:FF:000005">
    <property type="entry name" value="Succinate dehydrogenase flavoprotein subunit"/>
    <property type="match status" value="1"/>
</dbReference>
<dbReference type="AlphaFoldDB" id="A0A1I5S2Q4"/>
<evidence type="ECO:0000256" key="10">
    <source>
        <dbReference type="PIRSR" id="PIRSR000171-1"/>
    </source>
</evidence>
<gene>
    <name evidence="13" type="ORF">SAMN05216234_13027</name>
</gene>
<dbReference type="PRINTS" id="PR00368">
    <property type="entry name" value="FADPNR"/>
</dbReference>
<feature type="domain" description="FAD-dependent oxidoreductase 2 FAD-binding" evidence="11">
    <location>
        <begin position="3"/>
        <end position="367"/>
    </location>
</feature>
<dbReference type="SUPFAM" id="SSF56425">
    <property type="entry name" value="Succinate dehydrogenase/fumarate reductase flavoprotein, catalytic domain"/>
    <property type="match status" value="1"/>
</dbReference>
<evidence type="ECO:0000313" key="14">
    <source>
        <dbReference type="Proteomes" id="UP000199227"/>
    </source>
</evidence>
<evidence type="ECO:0000256" key="1">
    <source>
        <dbReference type="ARBA" id="ARBA00001974"/>
    </source>
</evidence>
<dbReference type="EMBL" id="FOXB01000030">
    <property type="protein sequence ID" value="SFP65052.1"/>
    <property type="molecule type" value="Genomic_DNA"/>
</dbReference>
<keyword evidence="8" id="KW-0560">Oxidoreductase</keyword>
<dbReference type="Pfam" id="PF02910">
    <property type="entry name" value="Succ_DH_flav_C"/>
    <property type="match status" value="1"/>
</dbReference>
<dbReference type="PANTHER" id="PTHR11632:SF51">
    <property type="entry name" value="SUCCINATE DEHYDROGENASE [UBIQUINONE] FLAVOPROTEIN SUBUNIT, MITOCHONDRIAL"/>
    <property type="match status" value="1"/>
</dbReference>
<reference evidence="13 14" key="1">
    <citation type="submission" date="2016-10" db="EMBL/GenBank/DDBJ databases">
        <authorList>
            <person name="de Groot N.N."/>
        </authorList>
    </citation>
    <scope>NUCLEOTIDE SEQUENCE [LARGE SCALE GENOMIC DNA]</scope>
    <source>
        <strain evidence="13 14">EP1-55-1</strain>
    </source>
</reference>
<keyword evidence="9" id="KW-0472">Membrane</keyword>
<evidence type="ECO:0000256" key="4">
    <source>
        <dbReference type="ARBA" id="ARBA00022448"/>
    </source>
</evidence>
<dbReference type="GO" id="GO:0022900">
    <property type="term" value="P:electron transport chain"/>
    <property type="evidence" value="ECO:0007669"/>
    <property type="project" value="InterPro"/>
</dbReference>
<dbReference type="Gene3D" id="3.90.700.10">
    <property type="entry name" value="Succinate dehydrogenase/fumarate reductase flavoprotein, catalytic domain"/>
    <property type="match status" value="1"/>
</dbReference>
<dbReference type="STRING" id="223786.SAMN05216234_13027"/>
<keyword evidence="4" id="KW-0813">Transport</keyword>
<dbReference type="OrthoDB" id="9806724at2"/>
<dbReference type="SUPFAM" id="SSF51905">
    <property type="entry name" value="FAD/NAD(P)-binding domain"/>
    <property type="match status" value="1"/>
</dbReference>
<protein>
    <submittedName>
        <fullName evidence="13">Succinate dehydrogenase subunit A</fullName>
    </submittedName>
</protein>